<feature type="domain" description="Methyltransferase" evidence="1">
    <location>
        <begin position="73"/>
        <end position="266"/>
    </location>
</feature>
<reference evidence="2 3" key="1">
    <citation type="submission" date="2019-12" db="EMBL/GenBank/DDBJ databases">
        <title>Draft genome sequence of the ascomycete Xylaria multiplex DSM 110363.</title>
        <authorList>
            <person name="Buettner E."/>
            <person name="Kellner H."/>
        </authorList>
    </citation>
    <scope>NUCLEOTIDE SEQUENCE [LARGE SCALE GENOMIC DNA]</scope>
    <source>
        <strain evidence="2 3">DSM 110363</strain>
    </source>
</reference>
<sequence length="304" mass="34601">MVKNLTWASLAILPLLLVFPSSWNWAIGFLLNAVEKHLTTRRAHLSEEAWRVSTRLRQEWLDKSAKTVGALFPTRKENAGEAYVVWDFFPPTYSCPWDVRRLGNLGDGGKWICGMSKYESVLSRPIVVYSFGIGDDSSFEADLLAMTSAQVFAFDYTTDGFGPEISTNDSGTSFEKLALGGEDGHRNDVEYQTLTSIMQRLGHDYVDIIKMDIEGDEFPALTKLMDENAGKELPIGQLLVEFHHWGENQTVQEFAQWWDRFEGFGMRPVWCEANLITVTWETGFPCCAEYVWVNTHDSQSILWK</sequence>
<dbReference type="InParanoid" id="A0A7C8MNT4"/>
<accession>A0A7C8MNT4</accession>
<keyword evidence="3" id="KW-1185">Reference proteome</keyword>
<organism evidence="2 3">
    <name type="scientific">Xylaria multiplex</name>
    <dbReference type="NCBI Taxonomy" id="323545"/>
    <lineage>
        <taxon>Eukaryota</taxon>
        <taxon>Fungi</taxon>
        <taxon>Dikarya</taxon>
        <taxon>Ascomycota</taxon>
        <taxon>Pezizomycotina</taxon>
        <taxon>Sordariomycetes</taxon>
        <taxon>Xylariomycetidae</taxon>
        <taxon>Xylariales</taxon>
        <taxon>Xylariaceae</taxon>
        <taxon>Xylaria</taxon>
    </lineage>
</organism>
<dbReference type="Proteomes" id="UP000481858">
    <property type="component" value="Unassembled WGS sequence"/>
</dbReference>
<comment type="caution">
    <text evidence="2">The sequence shown here is derived from an EMBL/GenBank/DDBJ whole genome shotgun (WGS) entry which is preliminary data.</text>
</comment>
<dbReference type="Gene3D" id="3.40.50.150">
    <property type="entry name" value="Vaccinia Virus protein VP39"/>
    <property type="match status" value="1"/>
</dbReference>
<proteinExistence type="predicted"/>
<evidence type="ECO:0000259" key="1">
    <source>
        <dbReference type="Pfam" id="PF13383"/>
    </source>
</evidence>
<evidence type="ECO:0000313" key="3">
    <source>
        <dbReference type="Proteomes" id="UP000481858"/>
    </source>
</evidence>
<gene>
    <name evidence="2" type="ORF">GQX73_g9373</name>
</gene>
<protein>
    <recommendedName>
        <fullName evidence="1">Methyltransferase domain-containing protein</fullName>
    </recommendedName>
</protein>
<dbReference type="AlphaFoldDB" id="A0A7C8MNT4"/>
<dbReference type="InterPro" id="IPR026913">
    <property type="entry name" value="METTL24"/>
</dbReference>
<evidence type="ECO:0000313" key="2">
    <source>
        <dbReference type="EMBL" id="KAF2964195.1"/>
    </source>
</evidence>
<dbReference type="PANTHER" id="PTHR32026">
    <property type="entry name" value="METHYLTRANSFERASE-LIKE PROTEIN 24"/>
    <property type="match status" value="1"/>
</dbReference>
<dbReference type="SUPFAM" id="SSF53335">
    <property type="entry name" value="S-adenosyl-L-methionine-dependent methyltransferases"/>
    <property type="match status" value="1"/>
</dbReference>
<dbReference type="InterPro" id="IPR029063">
    <property type="entry name" value="SAM-dependent_MTases_sf"/>
</dbReference>
<dbReference type="PANTHER" id="PTHR32026:SF10">
    <property type="entry name" value="METHYLTRANSFERASE-LIKE PROTEIN 24-RELATED"/>
    <property type="match status" value="1"/>
</dbReference>
<dbReference type="OrthoDB" id="4698046at2759"/>
<dbReference type="InterPro" id="IPR025714">
    <property type="entry name" value="Methyltranfer_dom"/>
</dbReference>
<dbReference type="EMBL" id="WUBL01000162">
    <property type="protein sequence ID" value="KAF2964195.1"/>
    <property type="molecule type" value="Genomic_DNA"/>
</dbReference>
<name>A0A7C8MNT4_9PEZI</name>
<dbReference type="Pfam" id="PF13383">
    <property type="entry name" value="Methyltransf_22"/>
    <property type="match status" value="1"/>
</dbReference>